<gene>
    <name evidence="1" type="ORF">Kalk_13975</name>
</gene>
<keyword evidence="2" id="KW-1185">Reference proteome</keyword>
<proteinExistence type="predicted"/>
<dbReference type="RefSeq" id="WP_013261232.1">
    <property type="nucleotide sequence ID" value="NZ_CP022684.1"/>
</dbReference>
<name>A0A2K9LMU3_9GAMM</name>
<dbReference type="AlphaFoldDB" id="A0A2K9LMU3"/>
<reference evidence="2" key="1">
    <citation type="submission" date="2017-08" db="EMBL/GenBank/DDBJ databases">
        <title>Direct submision.</title>
        <authorList>
            <person name="Kim S.-J."/>
            <person name="Rhee S.-K."/>
        </authorList>
    </citation>
    <scope>NUCLEOTIDE SEQUENCE [LARGE SCALE GENOMIC DNA]</scope>
    <source>
        <strain evidence="2">GI5</strain>
    </source>
</reference>
<dbReference type="Proteomes" id="UP000235116">
    <property type="component" value="Chromosome"/>
</dbReference>
<dbReference type="KEGG" id="kak:Kalk_13975"/>
<organism evidence="1 2">
    <name type="scientific">Ketobacter alkanivorans</name>
    <dbReference type="NCBI Taxonomy" id="1917421"/>
    <lineage>
        <taxon>Bacteria</taxon>
        <taxon>Pseudomonadati</taxon>
        <taxon>Pseudomonadota</taxon>
        <taxon>Gammaproteobacteria</taxon>
        <taxon>Pseudomonadales</taxon>
        <taxon>Ketobacteraceae</taxon>
        <taxon>Ketobacter</taxon>
    </lineage>
</organism>
<evidence type="ECO:0000313" key="1">
    <source>
        <dbReference type="EMBL" id="AUM13461.1"/>
    </source>
</evidence>
<accession>A0A2K9LMU3</accession>
<evidence type="ECO:0000313" key="2">
    <source>
        <dbReference type="Proteomes" id="UP000235116"/>
    </source>
</evidence>
<dbReference type="EMBL" id="CP022684">
    <property type="protein sequence ID" value="AUM13461.1"/>
    <property type="molecule type" value="Genomic_DNA"/>
</dbReference>
<protein>
    <recommendedName>
        <fullName evidence="3">DNA replication terminus site-binding protein</fullName>
    </recommendedName>
</protein>
<dbReference type="OrthoDB" id="6354133at2"/>
<evidence type="ECO:0008006" key="3">
    <source>
        <dbReference type="Google" id="ProtNLM"/>
    </source>
</evidence>
<sequence length="301" mass="34453">MDRSLQAELVERLFSSLSDIILVAQDIRELALEEMDSYPVYVPTIGTSEEEHRSSVARLAAIDSMTQIFRANRDDKILTAGILCTSDQLARKFEVFNNAKNTFVHLTTKAQRIYGVSNSSTPGRFISTLLRNELKQGTQRSLFDLATREQIIYNQIDLQACRCMIRVLPKDMDVFSWTWSSSHKRITKVTRSDALKLAKNLTDDEKESALEALALCSDNEFAKVTPLKEQLRANYAYFEDGVRIPKSTPLSGVVVLPQKNLPRLQWRQPPSQREHVEPRIQRESSIHDEPFIAEIGLHRYR</sequence>